<reference evidence="2" key="1">
    <citation type="submission" date="2014-12" db="EMBL/GenBank/DDBJ databases">
        <title>Insight into the proteome of Arion vulgaris.</title>
        <authorList>
            <person name="Aradska J."/>
            <person name="Bulat T."/>
            <person name="Smidak R."/>
            <person name="Sarate P."/>
            <person name="Gangsoo J."/>
            <person name="Sialana F."/>
            <person name="Bilban M."/>
            <person name="Lubec G."/>
        </authorList>
    </citation>
    <scope>NUCLEOTIDE SEQUENCE</scope>
    <source>
        <tissue evidence="2">Skin</tissue>
    </source>
</reference>
<dbReference type="PANTHER" id="PTHR11451">
    <property type="entry name" value="THREONINE-TRNA LIGASE"/>
    <property type="match status" value="1"/>
</dbReference>
<organism evidence="2">
    <name type="scientific">Arion vulgaris</name>
    <dbReference type="NCBI Taxonomy" id="1028688"/>
    <lineage>
        <taxon>Eukaryota</taxon>
        <taxon>Metazoa</taxon>
        <taxon>Spiralia</taxon>
        <taxon>Lophotrochozoa</taxon>
        <taxon>Mollusca</taxon>
        <taxon>Gastropoda</taxon>
        <taxon>Heterobranchia</taxon>
        <taxon>Euthyneura</taxon>
        <taxon>Panpulmonata</taxon>
        <taxon>Eupulmonata</taxon>
        <taxon>Stylommatophora</taxon>
        <taxon>Helicina</taxon>
        <taxon>Arionoidea</taxon>
        <taxon>Arionidae</taxon>
        <taxon>Arion</taxon>
    </lineage>
</organism>
<evidence type="ECO:0000256" key="1">
    <source>
        <dbReference type="ARBA" id="ARBA00022917"/>
    </source>
</evidence>
<protein>
    <recommendedName>
        <fullName evidence="3">TGS domain-containing protein</fullName>
    </recommendedName>
</protein>
<name>A0A0B6ZPF8_9EUPU</name>
<feature type="non-terminal residue" evidence="2">
    <location>
        <position position="1"/>
    </location>
</feature>
<dbReference type="GO" id="GO:0006435">
    <property type="term" value="P:threonyl-tRNA aminoacylation"/>
    <property type="evidence" value="ECO:0007669"/>
    <property type="project" value="TreeGrafter"/>
</dbReference>
<dbReference type="CDD" id="cd01667">
    <property type="entry name" value="TGS_ThrRS"/>
    <property type="match status" value="1"/>
</dbReference>
<dbReference type="SUPFAM" id="SSF55186">
    <property type="entry name" value="ThrRS/AlaRS common domain"/>
    <property type="match status" value="1"/>
</dbReference>
<dbReference type="Gene3D" id="3.10.20.30">
    <property type="match status" value="1"/>
</dbReference>
<evidence type="ECO:0000313" key="2">
    <source>
        <dbReference type="EMBL" id="CEK69741.1"/>
    </source>
</evidence>
<proteinExistence type="predicted"/>
<dbReference type="EMBL" id="HACG01022876">
    <property type="protein sequence ID" value="CEK69741.1"/>
    <property type="molecule type" value="Transcribed_RNA"/>
</dbReference>
<evidence type="ECO:0008006" key="3">
    <source>
        <dbReference type="Google" id="ProtNLM"/>
    </source>
</evidence>
<dbReference type="GO" id="GO:0005739">
    <property type="term" value="C:mitochondrion"/>
    <property type="evidence" value="ECO:0007669"/>
    <property type="project" value="TreeGrafter"/>
</dbReference>
<dbReference type="AlphaFoldDB" id="A0A0B6ZPF8"/>
<dbReference type="PANTHER" id="PTHR11451:SF44">
    <property type="entry name" value="THREONINE--TRNA LIGASE, CHLOROPLASTIC_MITOCHONDRIAL 2"/>
    <property type="match status" value="1"/>
</dbReference>
<dbReference type="InterPro" id="IPR018163">
    <property type="entry name" value="Thr/Ala-tRNA-synth_IIc_edit"/>
</dbReference>
<dbReference type="GO" id="GO:0004829">
    <property type="term" value="F:threonine-tRNA ligase activity"/>
    <property type="evidence" value="ECO:0007669"/>
    <property type="project" value="TreeGrafter"/>
</dbReference>
<accession>A0A0B6ZPF8</accession>
<dbReference type="Gene3D" id="3.30.980.10">
    <property type="entry name" value="Threonyl-trna Synthetase, Chain A, domain 2"/>
    <property type="match status" value="1"/>
</dbReference>
<dbReference type="InterPro" id="IPR012675">
    <property type="entry name" value="Beta-grasp_dom_sf"/>
</dbReference>
<keyword evidence="1" id="KW-0648">Protein biosynthesis</keyword>
<sequence>QLIKMAVASQTSRVLQRCLNTHKLLQHHLRTLSSQKLTNAEVRKKRVDLFENEQQRQLALVTRIEKIQVKYVGLPEKCTLIMNKYMSTPFNCAMHMQELLMTRSVLALVNGEPWDMHRPLVEDCELNLLHFEEEDSRMVNNTFWKTCSFVLGHVLETAFDEKYYVELCSFPPPNVSSGSFVYDADLKVEDWTFTKTELNCLSRIGLRLNFEDLKFQRLDIPVSLAHDMFADNRFKRQQVSSIAEKSKSGSSVTVYRMGDHIDMSSGPLISRTSQIGRYSVCAVHDITSQTFGKLQRVQGLALPSQLTLHPWTYDTILRPRAAKINQGPKPELTRSTLLQLKQ</sequence>
<dbReference type="GO" id="GO:0000166">
    <property type="term" value="F:nucleotide binding"/>
    <property type="evidence" value="ECO:0007669"/>
    <property type="project" value="InterPro"/>
</dbReference>
<gene>
    <name evidence="2" type="primary">ORF71394</name>
</gene>